<keyword evidence="3" id="KW-1185">Reference proteome</keyword>
<protein>
    <submittedName>
        <fullName evidence="2">Uncharacterized protein</fullName>
    </submittedName>
</protein>
<dbReference type="EMBL" id="UZAU01000379">
    <property type="status" value="NOT_ANNOTATED_CDS"/>
    <property type="molecule type" value="Genomic_DNA"/>
</dbReference>
<evidence type="ECO:0000313" key="3">
    <source>
        <dbReference type="Proteomes" id="UP000596661"/>
    </source>
</evidence>
<dbReference type="AlphaFoldDB" id="A0A803PC95"/>
<proteinExistence type="predicted"/>
<dbReference type="Gramene" id="evm.model.04.1233">
    <property type="protein sequence ID" value="cds.evm.model.04.1233"/>
    <property type="gene ID" value="evm.TU.04.1233"/>
</dbReference>
<dbReference type="EnsemblPlants" id="evm.model.04.1233">
    <property type="protein sequence ID" value="cds.evm.model.04.1233"/>
    <property type="gene ID" value="evm.TU.04.1233"/>
</dbReference>
<accession>A0A803PC95</accession>
<evidence type="ECO:0000256" key="1">
    <source>
        <dbReference type="SAM" id="MobiDB-lite"/>
    </source>
</evidence>
<evidence type="ECO:0000313" key="2">
    <source>
        <dbReference type="EnsemblPlants" id="cds.evm.model.04.1233"/>
    </source>
</evidence>
<reference evidence="2" key="1">
    <citation type="submission" date="2018-11" db="EMBL/GenBank/DDBJ databases">
        <authorList>
            <person name="Grassa J C."/>
        </authorList>
    </citation>
    <scope>NUCLEOTIDE SEQUENCE [LARGE SCALE GENOMIC DNA]</scope>
</reference>
<sequence length="157" mass="17996">MRTEVDLAEKDAEEAIVNLGAVRIELGEVNKKLLAAENKDVTNLQEEREVLWTLFHRLEEEKKAKEEELGDEANPKENFEYLNESKDMFLEYYTTQAAYEEFEATPSTSPTDQRVEVPPVQTNDPPAPVDPVDLHKEPGTTAVRMFLFLSLFYLFGL</sequence>
<organism evidence="2 3">
    <name type="scientific">Cannabis sativa</name>
    <name type="common">Hemp</name>
    <name type="synonym">Marijuana</name>
    <dbReference type="NCBI Taxonomy" id="3483"/>
    <lineage>
        <taxon>Eukaryota</taxon>
        <taxon>Viridiplantae</taxon>
        <taxon>Streptophyta</taxon>
        <taxon>Embryophyta</taxon>
        <taxon>Tracheophyta</taxon>
        <taxon>Spermatophyta</taxon>
        <taxon>Magnoliopsida</taxon>
        <taxon>eudicotyledons</taxon>
        <taxon>Gunneridae</taxon>
        <taxon>Pentapetalae</taxon>
        <taxon>rosids</taxon>
        <taxon>fabids</taxon>
        <taxon>Rosales</taxon>
        <taxon>Cannabaceae</taxon>
        <taxon>Cannabis</taxon>
    </lineage>
</organism>
<reference evidence="2" key="2">
    <citation type="submission" date="2021-03" db="UniProtKB">
        <authorList>
            <consortium name="EnsemblPlants"/>
        </authorList>
    </citation>
    <scope>IDENTIFICATION</scope>
</reference>
<name>A0A803PC95_CANSA</name>
<feature type="region of interest" description="Disordered" evidence="1">
    <location>
        <begin position="102"/>
        <end position="131"/>
    </location>
</feature>
<dbReference type="Proteomes" id="UP000596661">
    <property type="component" value="Chromosome 4"/>
</dbReference>